<dbReference type="PANTHER" id="PTHR24322:SF736">
    <property type="entry name" value="RETINOL DEHYDROGENASE 10"/>
    <property type="match status" value="1"/>
</dbReference>
<feature type="domain" description="Ketoreductase" evidence="5">
    <location>
        <begin position="11"/>
        <end position="189"/>
    </location>
</feature>
<sequence length="284" mass="29765">MAKRARSLHGKVVVITGGAQGIGAKTAELLTGLGARVAIGDLDQVRAEKTAGELDALALPLDVTDTKNFSEFLDEVEQRLGPIDVLINNAGIMPLAALEDEDDASTRRQLEINLHAVIHGTREAVKRMRPRGTGHIVNVASMAGKAGFPGAATYCATKHGVVGLSEAVHLELRGTGVEVSCVMPAIVRTELASGLPEARMIKSVSPEEVAAAIAGALARPRFDVFVPKSLDVVGRFTRLLPRRAGEWISRSLGADKVLATAHAGARSEYESRAANSAPSVGSDG</sequence>
<evidence type="ECO:0000259" key="5">
    <source>
        <dbReference type="SMART" id="SM00822"/>
    </source>
</evidence>
<dbReference type="SMART" id="SM00822">
    <property type="entry name" value="PKS_KR"/>
    <property type="match status" value="1"/>
</dbReference>
<dbReference type="PANTHER" id="PTHR24322">
    <property type="entry name" value="PKSB"/>
    <property type="match status" value="1"/>
</dbReference>
<dbReference type="Proteomes" id="UP000741013">
    <property type="component" value="Unassembled WGS sequence"/>
</dbReference>
<evidence type="ECO:0000313" key="7">
    <source>
        <dbReference type="Proteomes" id="UP000741013"/>
    </source>
</evidence>
<dbReference type="InterPro" id="IPR002347">
    <property type="entry name" value="SDR_fam"/>
</dbReference>
<name>A0ABS4PGT7_9PSEU</name>
<dbReference type="Gene3D" id="3.40.50.720">
    <property type="entry name" value="NAD(P)-binding Rossmann-like Domain"/>
    <property type="match status" value="1"/>
</dbReference>
<evidence type="ECO:0000256" key="4">
    <source>
        <dbReference type="SAM" id="MobiDB-lite"/>
    </source>
</evidence>
<proteinExistence type="inferred from homology"/>
<dbReference type="SUPFAM" id="SSF51735">
    <property type="entry name" value="NAD(P)-binding Rossmann-fold domains"/>
    <property type="match status" value="1"/>
</dbReference>
<comment type="similarity">
    <text evidence="1 3">Belongs to the short-chain dehydrogenases/reductases (SDR) family.</text>
</comment>
<keyword evidence="2" id="KW-0560">Oxidoreductase</keyword>
<evidence type="ECO:0000256" key="3">
    <source>
        <dbReference type="RuleBase" id="RU000363"/>
    </source>
</evidence>
<dbReference type="EMBL" id="JAGGMS010000001">
    <property type="protein sequence ID" value="MBP2178620.1"/>
    <property type="molecule type" value="Genomic_DNA"/>
</dbReference>
<dbReference type="PROSITE" id="PS00061">
    <property type="entry name" value="ADH_SHORT"/>
    <property type="match status" value="1"/>
</dbReference>
<evidence type="ECO:0000313" key="6">
    <source>
        <dbReference type="EMBL" id="MBP2178620.1"/>
    </source>
</evidence>
<evidence type="ECO:0000256" key="1">
    <source>
        <dbReference type="ARBA" id="ARBA00006484"/>
    </source>
</evidence>
<gene>
    <name evidence="6" type="ORF">JOM49_000146</name>
</gene>
<dbReference type="RefSeq" id="WP_209662254.1">
    <property type="nucleotide sequence ID" value="NZ_JAGGMS010000001.1"/>
</dbReference>
<dbReference type="InterPro" id="IPR057326">
    <property type="entry name" value="KR_dom"/>
</dbReference>
<feature type="region of interest" description="Disordered" evidence="4">
    <location>
        <begin position="264"/>
        <end position="284"/>
    </location>
</feature>
<organism evidence="6 7">
    <name type="scientific">Amycolatopsis magusensis</name>
    <dbReference type="NCBI Taxonomy" id="882444"/>
    <lineage>
        <taxon>Bacteria</taxon>
        <taxon>Bacillati</taxon>
        <taxon>Actinomycetota</taxon>
        <taxon>Actinomycetes</taxon>
        <taxon>Pseudonocardiales</taxon>
        <taxon>Pseudonocardiaceae</taxon>
        <taxon>Amycolatopsis</taxon>
    </lineage>
</organism>
<dbReference type="InterPro" id="IPR020904">
    <property type="entry name" value="Sc_DH/Rdtase_CS"/>
</dbReference>
<dbReference type="NCBIfam" id="NF005878">
    <property type="entry name" value="PRK07825.1"/>
    <property type="match status" value="1"/>
</dbReference>
<dbReference type="InterPro" id="IPR036291">
    <property type="entry name" value="NAD(P)-bd_dom_sf"/>
</dbReference>
<dbReference type="Pfam" id="PF00106">
    <property type="entry name" value="adh_short"/>
    <property type="match status" value="1"/>
</dbReference>
<evidence type="ECO:0000256" key="2">
    <source>
        <dbReference type="ARBA" id="ARBA00023002"/>
    </source>
</evidence>
<feature type="compositionally biased region" description="Polar residues" evidence="4">
    <location>
        <begin position="273"/>
        <end position="284"/>
    </location>
</feature>
<protein>
    <submittedName>
        <fullName evidence="6">NAD(P)-dependent dehydrogenase (Short-subunit alcohol dehydrogenase family)</fullName>
    </submittedName>
</protein>
<comment type="caution">
    <text evidence="6">The sequence shown here is derived from an EMBL/GenBank/DDBJ whole genome shotgun (WGS) entry which is preliminary data.</text>
</comment>
<keyword evidence="7" id="KW-1185">Reference proteome</keyword>
<dbReference type="PRINTS" id="PR00081">
    <property type="entry name" value="GDHRDH"/>
</dbReference>
<accession>A0ABS4PGT7</accession>
<dbReference type="CDD" id="cd05233">
    <property type="entry name" value="SDR_c"/>
    <property type="match status" value="1"/>
</dbReference>
<reference evidence="6 7" key="1">
    <citation type="submission" date="2021-03" db="EMBL/GenBank/DDBJ databases">
        <title>Sequencing the genomes of 1000 actinobacteria strains.</title>
        <authorList>
            <person name="Klenk H.-P."/>
        </authorList>
    </citation>
    <scope>NUCLEOTIDE SEQUENCE [LARGE SCALE GENOMIC DNA]</scope>
    <source>
        <strain evidence="6 7">DSM 45510</strain>
    </source>
</reference>
<dbReference type="PRINTS" id="PR00080">
    <property type="entry name" value="SDRFAMILY"/>
</dbReference>